<dbReference type="EMBL" id="JBHUPB010000006">
    <property type="protein sequence ID" value="MFD2967464.1"/>
    <property type="molecule type" value="Genomic_DNA"/>
</dbReference>
<name>A0ABW6BG30_9SPHI</name>
<keyword evidence="3" id="KW-1185">Reference proteome</keyword>
<comment type="caution">
    <text evidence="2">The sequence shown here is derived from an EMBL/GenBank/DDBJ whole genome shotgun (WGS) entry which is preliminary data.</text>
</comment>
<organism evidence="2 3">
    <name type="scientific">Sphingobacterium bambusae</name>
    <dbReference type="NCBI Taxonomy" id="662858"/>
    <lineage>
        <taxon>Bacteria</taxon>
        <taxon>Pseudomonadati</taxon>
        <taxon>Bacteroidota</taxon>
        <taxon>Sphingobacteriia</taxon>
        <taxon>Sphingobacteriales</taxon>
        <taxon>Sphingobacteriaceae</taxon>
        <taxon>Sphingobacterium</taxon>
    </lineage>
</organism>
<dbReference type="Pfam" id="PF11138">
    <property type="entry name" value="DUF2911"/>
    <property type="match status" value="1"/>
</dbReference>
<feature type="signal peptide" evidence="1">
    <location>
        <begin position="1"/>
        <end position="19"/>
    </location>
</feature>
<evidence type="ECO:0000313" key="3">
    <source>
        <dbReference type="Proteomes" id="UP001597525"/>
    </source>
</evidence>
<gene>
    <name evidence="2" type="ORF">ACFS7Y_08695</name>
</gene>
<dbReference type="InterPro" id="IPR021314">
    <property type="entry name" value="DUF2911"/>
</dbReference>
<keyword evidence="1" id="KW-0732">Signal</keyword>
<feature type="chain" id="PRO_5045419763" evidence="1">
    <location>
        <begin position="20"/>
        <end position="172"/>
    </location>
</feature>
<dbReference type="RefSeq" id="WP_320186182.1">
    <property type="nucleotide sequence ID" value="NZ_CP138332.1"/>
</dbReference>
<protein>
    <submittedName>
        <fullName evidence="2">DUF2911 domain-containing protein</fullName>
    </submittedName>
</protein>
<proteinExistence type="predicted"/>
<sequence>MKAASILFFLTMITFVSFGQTDKSKRASPPDSVKITTQDGIQIAIQYSKPSLKGRQLGVDIAPVGKVWRTGANEATTIAFDKNVTIEGKALVAGKYSLYSIPGEQQTTLIFNKVWNQWGTKYDESQDALRVDVSNAAASASQEQFTITAAPTGIVTLTWGEHAIPFQVKAGK</sequence>
<dbReference type="Proteomes" id="UP001597525">
    <property type="component" value="Unassembled WGS sequence"/>
</dbReference>
<accession>A0ABW6BG30</accession>
<reference evidence="3" key="1">
    <citation type="journal article" date="2019" name="Int. J. Syst. Evol. Microbiol.">
        <title>The Global Catalogue of Microorganisms (GCM) 10K type strain sequencing project: providing services to taxonomists for standard genome sequencing and annotation.</title>
        <authorList>
            <consortium name="The Broad Institute Genomics Platform"/>
            <consortium name="The Broad Institute Genome Sequencing Center for Infectious Disease"/>
            <person name="Wu L."/>
            <person name="Ma J."/>
        </authorList>
    </citation>
    <scope>NUCLEOTIDE SEQUENCE [LARGE SCALE GENOMIC DNA]</scope>
    <source>
        <strain evidence="3">KCTC 22814</strain>
    </source>
</reference>
<evidence type="ECO:0000313" key="2">
    <source>
        <dbReference type="EMBL" id="MFD2967464.1"/>
    </source>
</evidence>
<evidence type="ECO:0000256" key="1">
    <source>
        <dbReference type="SAM" id="SignalP"/>
    </source>
</evidence>